<reference evidence="1 2" key="1">
    <citation type="submission" date="2023-03" db="EMBL/GenBank/DDBJ databases">
        <title>Draft assemblies of triclosan tolerant bacteria isolated from returned activated sludge.</title>
        <authorList>
            <person name="Van Hamelsveld S."/>
        </authorList>
    </citation>
    <scope>NUCLEOTIDE SEQUENCE [LARGE SCALE GENOMIC DNA]</scope>
    <source>
        <strain evidence="1 2">GW210010_S58</strain>
    </source>
</reference>
<keyword evidence="2" id="KW-1185">Reference proteome</keyword>
<accession>A0ABT6AQQ9</accession>
<gene>
    <name evidence="1" type="ORF">P3W85_18560</name>
</gene>
<dbReference type="Proteomes" id="UP001216674">
    <property type="component" value="Unassembled WGS sequence"/>
</dbReference>
<evidence type="ECO:0000313" key="2">
    <source>
        <dbReference type="Proteomes" id="UP001216674"/>
    </source>
</evidence>
<name>A0ABT6AQQ9_9BURK</name>
<evidence type="ECO:0000313" key="1">
    <source>
        <dbReference type="EMBL" id="MDF3834946.1"/>
    </source>
</evidence>
<comment type="caution">
    <text evidence="1">The sequence shown here is derived from an EMBL/GenBank/DDBJ whole genome shotgun (WGS) entry which is preliminary data.</text>
</comment>
<protein>
    <submittedName>
        <fullName evidence="1">Uncharacterized protein</fullName>
    </submittedName>
</protein>
<sequence>MGLDKPERRLAGPARTYIEAGYAIEVDILRVEDGNWGALVRLSRLADGAVPAAHFMLKRTFEDRAMAFSYTLALTRECVLQFAPAAADKIARLLGGGETED</sequence>
<dbReference type="RefSeq" id="WP_276265875.1">
    <property type="nucleotide sequence ID" value="NZ_JARJLM010000316.1"/>
</dbReference>
<proteinExistence type="predicted"/>
<dbReference type="EMBL" id="JARJLM010000316">
    <property type="protein sequence ID" value="MDF3834946.1"/>
    <property type="molecule type" value="Genomic_DNA"/>
</dbReference>
<organism evidence="1 2">
    <name type="scientific">Cupriavidus basilensis</name>
    <dbReference type="NCBI Taxonomy" id="68895"/>
    <lineage>
        <taxon>Bacteria</taxon>
        <taxon>Pseudomonadati</taxon>
        <taxon>Pseudomonadota</taxon>
        <taxon>Betaproteobacteria</taxon>
        <taxon>Burkholderiales</taxon>
        <taxon>Burkholderiaceae</taxon>
        <taxon>Cupriavidus</taxon>
    </lineage>
</organism>